<organism evidence="3 4">
    <name type="scientific">Blautia stercoris</name>
    <dbReference type="NCBI Taxonomy" id="871664"/>
    <lineage>
        <taxon>Bacteria</taxon>
        <taxon>Bacillati</taxon>
        <taxon>Bacillota</taxon>
        <taxon>Clostridia</taxon>
        <taxon>Lachnospirales</taxon>
        <taxon>Lachnospiraceae</taxon>
        <taxon>Blautia</taxon>
    </lineage>
</organism>
<keyword evidence="2" id="KW-0472">Membrane</keyword>
<feature type="region of interest" description="Disordered" evidence="1">
    <location>
        <begin position="630"/>
        <end position="650"/>
    </location>
</feature>
<feature type="transmembrane region" description="Helical" evidence="2">
    <location>
        <begin position="658"/>
        <end position="677"/>
    </location>
</feature>
<feature type="region of interest" description="Disordered" evidence="1">
    <location>
        <begin position="571"/>
        <end position="592"/>
    </location>
</feature>
<feature type="compositionally biased region" description="Basic and acidic residues" evidence="1">
    <location>
        <begin position="292"/>
        <end position="310"/>
    </location>
</feature>
<comment type="caution">
    <text evidence="3">The sequence shown here is derived from an EMBL/GenBank/DDBJ whole genome shotgun (WGS) entry which is preliminary data.</text>
</comment>
<name>A0ABR7P9R6_9FIRM</name>
<feature type="region of interest" description="Disordered" evidence="1">
    <location>
        <begin position="285"/>
        <end position="422"/>
    </location>
</feature>
<feature type="compositionally biased region" description="Low complexity" evidence="1">
    <location>
        <begin position="632"/>
        <end position="650"/>
    </location>
</feature>
<evidence type="ECO:0000313" key="3">
    <source>
        <dbReference type="EMBL" id="MBC8628022.1"/>
    </source>
</evidence>
<dbReference type="Proteomes" id="UP000661649">
    <property type="component" value="Unassembled WGS sequence"/>
</dbReference>
<proteinExistence type="predicted"/>
<feature type="compositionally biased region" description="Polar residues" evidence="1">
    <location>
        <begin position="378"/>
        <end position="398"/>
    </location>
</feature>
<gene>
    <name evidence="3" type="ORF">H8712_05245</name>
</gene>
<protein>
    <submittedName>
        <fullName evidence="3">Uncharacterized protein</fullName>
    </submittedName>
</protein>
<feature type="compositionally biased region" description="Low complexity" evidence="1">
    <location>
        <begin position="351"/>
        <end position="366"/>
    </location>
</feature>
<sequence length="691" mass="74737">MGVTLASSLVLSGAVPQNGLHITQVSAASEQNQEKRMIYVDGTKSDSGDGTSKANAVNSLEKAKELSTEGAKILVCGTITISEETTLRMPTQFEVSRAEGFTGPILSVTGKGKVTLTYAWLNESDVDTTKADLGKSAFVVGQKEEQKAEQGETKDQDTKKENTKEESSEKTDTKEDASKDAEESNQKETEQKKKTAPEVVFPGSLTMSEPGALNTLSLTENFSGDGTFRFAEPDKVMDTYQSQQQIIFTPNDIETYDYSGVEGWSEQGEEVVRYITVFVDSLKSQEAQGEQESSKEEAKDENSQENKNETVTENPAEDTVQEENKNTSEQTPSDSENESETTEETKETVGSEEGAQENAGEQQIQETENTGKEKDASGETSNKITGEQTVRNTQNQETAEPDQTEEKAPIGNLEDSATGIKVDGDFLPPYVDLRVSKITDSDIEEVDIEAILKSYEITLWNLKTDEEYEVPEGKKVTVRIPVPEGAQLYESLIIAHYMEEKGEYEYFVAGQNLNLADGYLVFETASFSPFNIGGNQLVGIGTKSPNHKPSVSYYSDATAGSLTMVPAAGNTMASSKTASNSGTKKNSTDSSVKSGIVVASSGIGTNLNRSSSGQSDSSVTPIEKPILLTSQGSGAVSESTTASTSASSNAKTGDSMNLFAWMGTAVVSFAIMVKADLTRKRRRKSRKYMKK</sequence>
<keyword evidence="2" id="KW-1133">Transmembrane helix</keyword>
<evidence type="ECO:0000256" key="1">
    <source>
        <dbReference type="SAM" id="MobiDB-lite"/>
    </source>
</evidence>
<feature type="compositionally biased region" description="Basic and acidic residues" evidence="1">
    <location>
        <begin position="142"/>
        <end position="196"/>
    </location>
</feature>
<feature type="region of interest" description="Disordered" evidence="1">
    <location>
        <begin position="141"/>
        <end position="206"/>
    </location>
</feature>
<evidence type="ECO:0000256" key="2">
    <source>
        <dbReference type="SAM" id="Phobius"/>
    </source>
</evidence>
<keyword evidence="2" id="KW-0812">Transmembrane</keyword>
<accession>A0ABR7P9R6</accession>
<reference evidence="3 4" key="1">
    <citation type="submission" date="2020-08" db="EMBL/GenBank/DDBJ databases">
        <title>Genome public.</title>
        <authorList>
            <person name="Liu C."/>
            <person name="Sun Q."/>
        </authorList>
    </citation>
    <scope>NUCLEOTIDE SEQUENCE [LARGE SCALE GENOMIC DNA]</scope>
    <source>
        <strain evidence="3 4">3_YM_SP_D4_24.mj</strain>
    </source>
</reference>
<dbReference type="EMBL" id="JACRTP010000002">
    <property type="protein sequence ID" value="MBC8628022.1"/>
    <property type="molecule type" value="Genomic_DNA"/>
</dbReference>
<evidence type="ECO:0000313" key="4">
    <source>
        <dbReference type="Proteomes" id="UP000661649"/>
    </source>
</evidence>
<keyword evidence="4" id="KW-1185">Reference proteome</keyword>